<dbReference type="SUPFAM" id="SSF53756">
    <property type="entry name" value="UDP-Glycosyltransferase/glycogen phosphorylase"/>
    <property type="match status" value="1"/>
</dbReference>
<dbReference type="GO" id="GO:0009244">
    <property type="term" value="P:lipopolysaccharide core region biosynthetic process"/>
    <property type="evidence" value="ECO:0007669"/>
    <property type="project" value="TreeGrafter"/>
</dbReference>
<dbReference type="STRING" id="180163.SAMN02745174_00929"/>
<sequence length="348" mass="40790">MTKILVVRFKQIGDAILSSVICSALKETYPDSQIDFVLYDYVAPLFENQPHIDNVISISKDERKNIFKYIKKAWDVTRTKYDIVIDIMSTPKSEVFTLFSREAKFRIGREKKYRGYTYTHSIPEPSDDFDKREKFLEMLRPLEKSGVKISFNSNYYLTVSKEEKKELRDRMEKAGVDFNKMVFAFAINSRRAYKIYPVDLMEEVIKMTLNKYDCQIIFYYSPEEEAFAKDFHKRMGEDSRIFTNIKTKSIRELGALLSNCDGFFGNEGGPRHLAEALDIPSFAIFNPSGNKHQWLTKNRDRHRAIEFNDLEIDGEKAKNMTSEEKYRAITPEKVFEGIEDTIKKYVKK</sequence>
<keyword evidence="2 3" id="KW-0808">Transferase</keyword>
<dbReference type="RefSeq" id="WP_078693448.1">
    <property type="nucleotide sequence ID" value="NZ_FUWX01000007.1"/>
</dbReference>
<protein>
    <submittedName>
        <fullName evidence="3">Heptosyltransferase-2</fullName>
    </submittedName>
</protein>
<organism evidence="3 4">
    <name type="scientific">Cetobacterium ceti</name>
    <dbReference type="NCBI Taxonomy" id="180163"/>
    <lineage>
        <taxon>Bacteria</taxon>
        <taxon>Fusobacteriati</taxon>
        <taxon>Fusobacteriota</taxon>
        <taxon>Fusobacteriia</taxon>
        <taxon>Fusobacteriales</taxon>
        <taxon>Fusobacteriaceae</taxon>
        <taxon>Cetobacterium</taxon>
    </lineage>
</organism>
<gene>
    <name evidence="3" type="ORF">SAMN02745174_00929</name>
</gene>
<evidence type="ECO:0000256" key="1">
    <source>
        <dbReference type="ARBA" id="ARBA00022676"/>
    </source>
</evidence>
<reference evidence="3 4" key="1">
    <citation type="submission" date="2017-02" db="EMBL/GenBank/DDBJ databases">
        <authorList>
            <person name="Peterson S.W."/>
        </authorList>
    </citation>
    <scope>NUCLEOTIDE SEQUENCE [LARGE SCALE GENOMIC DNA]</scope>
    <source>
        <strain evidence="3 4">ATCC 700028</strain>
    </source>
</reference>
<keyword evidence="4" id="KW-1185">Reference proteome</keyword>
<dbReference type="GO" id="GO:0005829">
    <property type="term" value="C:cytosol"/>
    <property type="evidence" value="ECO:0007669"/>
    <property type="project" value="TreeGrafter"/>
</dbReference>
<keyword evidence="1" id="KW-0328">Glycosyltransferase</keyword>
<dbReference type="AlphaFoldDB" id="A0A1T4LRC6"/>
<accession>A0A1T4LRC6</accession>
<dbReference type="Proteomes" id="UP000191153">
    <property type="component" value="Unassembled WGS sequence"/>
</dbReference>
<dbReference type="OrthoDB" id="9781892at2"/>
<dbReference type="Gene3D" id="3.40.50.2000">
    <property type="entry name" value="Glycogen Phosphorylase B"/>
    <property type="match status" value="2"/>
</dbReference>
<dbReference type="InterPro" id="IPR051199">
    <property type="entry name" value="LPS_LOS_Heptosyltrfase"/>
</dbReference>
<evidence type="ECO:0000256" key="2">
    <source>
        <dbReference type="ARBA" id="ARBA00022679"/>
    </source>
</evidence>
<dbReference type="CDD" id="cd03789">
    <property type="entry name" value="GT9_LPS_heptosyltransferase"/>
    <property type="match status" value="1"/>
</dbReference>
<dbReference type="PANTHER" id="PTHR30160:SF7">
    <property type="entry name" value="ADP-HEPTOSE--LPS HEPTOSYLTRANSFERASE 2"/>
    <property type="match status" value="1"/>
</dbReference>
<dbReference type="GO" id="GO:0008713">
    <property type="term" value="F:ADP-heptose-lipopolysaccharide heptosyltransferase activity"/>
    <property type="evidence" value="ECO:0007669"/>
    <property type="project" value="TreeGrafter"/>
</dbReference>
<dbReference type="Pfam" id="PF01075">
    <property type="entry name" value="Glyco_transf_9"/>
    <property type="match status" value="1"/>
</dbReference>
<dbReference type="EMBL" id="FUWX01000007">
    <property type="protein sequence ID" value="SJZ57068.1"/>
    <property type="molecule type" value="Genomic_DNA"/>
</dbReference>
<dbReference type="PANTHER" id="PTHR30160">
    <property type="entry name" value="TETRAACYLDISACCHARIDE 4'-KINASE-RELATED"/>
    <property type="match status" value="1"/>
</dbReference>
<name>A0A1T4LRC6_9FUSO</name>
<evidence type="ECO:0000313" key="3">
    <source>
        <dbReference type="EMBL" id="SJZ57068.1"/>
    </source>
</evidence>
<proteinExistence type="predicted"/>
<evidence type="ECO:0000313" key="4">
    <source>
        <dbReference type="Proteomes" id="UP000191153"/>
    </source>
</evidence>
<dbReference type="InterPro" id="IPR002201">
    <property type="entry name" value="Glyco_trans_9"/>
</dbReference>